<proteinExistence type="predicted"/>
<keyword evidence="3" id="KW-1185">Reference proteome</keyword>
<name>A0ABS5DX36_9BURK</name>
<reference evidence="2 3" key="1">
    <citation type="submission" date="2021-04" db="EMBL/GenBank/DDBJ databases">
        <title>The genome sequence of type strain Ideonella paludis KCTC 32238.</title>
        <authorList>
            <person name="Liu Y."/>
        </authorList>
    </citation>
    <scope>NUCLEOTIDE SEQUENCE [LARGE SCALE GENOMIC DNA]</scope>
    <source>
        <strain evidence="2 3">KCTC 32238</strain>
    </source>
</reference>
<dbReference type="EMBL" id="JAGQDG010000003">
    <property type="protein sequence ID" value="MBQ0935703.1"/>
    <property type="molecule type" value="Genomic_DNA"/>
</dbReference>
<evidence type="ECO:0008006" key="4">
    <source>
        <dbReference type="Google" id="ProtNLM"/>
    </source>
</evidence>
<evidence type="ECO:0000313" key="2">
    <source>
        <dbReference type="EMBL" id="MBQ0935703.1"/>
    </source>
</evidence>
<feature type="region of interest" description="Disordered" evidence="1">
    <location>
        <begin position="40"/>
        <end position="72"/>
    </location>
</feature>
<evidence type="ECO:0000256" key="1">
    <source>
        <dbReference type="SAM" id="MobiDB-lite"/>
    </source>
</evidence>
<comment type="caution">
    <text evidence="2">The sequence shown here is derived from an EMBL/GenBank/DDBJ whole genome shotgun (WGS) entry which is preliminary data.</text>
</comment>
<feature type="compositionally biased region" description="Basic and acidic residues" evidence="1">
    <location>
        <begin position="51"/>
        <end position="64"/>
    </location>
</feature>
<protein>
    <recommendedName>
        <fullName evidence="4">Secreted protein</fullName>
    </recommendedName>
</protein>
<sequence>MRHSFHFEISPKSRQKTRRAALVICGFTVLLGLQACGGAAPETSGPTAADLQKDWSHQGDDQHLIHPKKAPQ</sequence>
<accession>A0ABS5DX36</accession>
<dbReference type="RefSeq" id="WP_210808868.1">
    <property type="nucleotide sequence ID" value="NZ_JAGQDG010000003.1"/>
</dbReference>
<evidence type="ECO:0000313" key="3">
    <source>
        <dbReference type="Proteomes" id="UP000672097"/>
    </source>
</evidence>
<gene>
    <name evidence="2" type="ORF">KAK11_10210</name>
</gene>
<dbReference type="Proteomes" id="UP000672097">
    <property type="component" value="Unassembled WGS sequence"/>
</dbReference>
<organism evidence="2 3">
    <name type="scientific">Ideonella paludis</name>
    <dbReference type="NCBI Taxonomy" id="1233411"/>
    <lineage>
        <taxon>Bacteria</taxon>
        <taxon>Pseudomonadati</taxon>
        <taxon>Pseudomonadota</taxon>
        <taxon>Betaproteobacteria</taxon>
        <taxon>Burkholderiales</taxon>
        <taxon>Sphaerotilaceae</taxon>
        <taxon>Ideonella</taxon>
    </lineage>
</organism>